<dbReference type="PROSITE" id="PS50048">
    <property type="entry name" value="ZN2_CY6_FUNGAL_2"/>
    <property type="match status" value="1"/>
</dbReference>
<keyword evidence="5" id="KW-0539">Nucleus</keyword>
<keyword evidence="2" id="KW-0805">Transcription regulation</keyword>
<evidence type="ECO:0000259" key="6">
    <source>
        <dbReference type="PROSITE" id="PS50048"/>
    </source>
</evidence>
<evidence type="ECO:0000256" key="5">
    <source>
        <dbReference type="ARBA" id="ARBA00023242"/>
    </source>
</evidence>
<proteinExistence type="predicted"/>
<evidence type="ECO:0000256" key="3">
    <source>
        <dbReference type="ARBA" id="ARBA00023125"/>
    </source>
</evidence>
<dbReference type="STRING" id="1447875.A0A2B7X9F8"/>
<keyword evidence="4" id="KW-0804">Transcription</keyword>
<dbReference type="AlphaFoldDB" id="A0A2B7X9F8"/>
<comment type="subcellular location">
    <subcellularLocation>
        <location evidence="1">Nucleus</location>
    </subcellularLocation>
</comment>
<dbReference type="Pfam" id="PF00172">
    <property type="entry name" value="Zn_clus"/>
    <property type="match status" value="1"/>
</dbReference>
<dbReference type="InterPro" id="IPR001138">
    <property type="entry name" value="Zn2Cys6_DnaBD"/>
</dbReference>
<evidence type="ECO:0000256" key="2">
    <source>
        <dbReference type="ARBA" id="ARBA00023015"/>
    </source>
</evidence>
<evidence type="ECO:0000313" key="7">
    <source>
        <dbReference type="EMBL" id="PGH05605.1"/>
    </source>
</evidence>
<organism evidence="7 8">
    <name type="scientific">Helicocarpus griseus UAMH5409</name>
    <dbReference type="NCBI Taxonomy" id="1447875"/>
    <lineage>
        <taxon>Eukaryota</taxon>
        <taxon>Fungi</taxon>
        <taxon>Dikarya</taxon>
        <taxon>Ascomycota</taxon>
        <taxon>Pezizomycotina</taxon>
        <taxon>Eurotiomycetes</taxon>
        <taxon>Eurotiomycetidae</taxon>
        <taxon>Onygenales</taxon>
        <taxon>Ajellomycetaceae</taxon>
        <taxon>Helicocarpus</taxon>
    </lineage>
</organism>
<dbReference type="GO" id="GO:0005634">
    <property type="term" value="C:nucleus"/>
    <property type="evidence" value="ECO:0007669"/>
    <property type="project" value="UniProtKB-SubCell"/>
</dbReference>
<name>A0A2B7X9F8_9EURO</name>
<dbReference type="Gene3D" id="4.10.240.10">
    <property type="entry name" value="Zn(2)-C6 fungal-type DNA-binding domain"/>
    <property type="match status" value="1"/>
</dbReference>
<feature type="domain" description="Zn(2)-C6 fungal-type" evidence="6">
    <location>
        <begin position="11"/>
        <end position="41"/>
    </location>
</feature>
<evidence type="ECO:0000313" key="8">
    <source>
        <dbReference type="Proteomes" id="UP000223968"/>
    </source>
</evidence>
<dbReference type="GO" id="GO:0045944">
    <property type="term" value="P:positive regulation of transcription by RNA polymerase II"/>
    <property type="evidence" value="ECO:0007669"/>
    <property type="project" value="TreeGrafter"/>
</dbReference>
<reference evidence="7 8" key="1">
    <citation type="submission" date="2017-10" db="EMBL/GenBank/DDBJ databases">
        <title>Comparative genomics in systemic dimorphic fungi from Ajellomycetaceae.</title>
        <authorList>
            <person name="Munoz J.F."/>
            <person name="Mcewen J.G."/>
            <person name="Clay O.K."/>
            <person name="Cuomo C.A."/>
        </authorList>
    </citation>
    <scope>NUCLEOTIDE SEQUENCE [LARGE SCALE GENOMIC DNA]</scope>
    <source>
        <strain evidence="7 8">UAMH5409</strain>
    </source>
</reference>
<dbReference type="GO" id="GO:0000976">
    <property type="term" value="F:transcription cis-regulatory region binding"/>
    <property type="evidence" value="ECO:0007669"/>
    <property type="project" value="TreeGrafter"/>
</dbReference>
<protein>
    <recommendedName>
        <fullName evidence="6">Zn(2)-C6 fungal-type domain-containing protein</fullName>
    </recommendedName>
</protein>
<dbReference type="PANTHER" id="PTHR37534:SF49">
    <property type="entry name" value="LYSINE BIOSYNTHESIS REGULATORY PROTEIN LYS14"/>
    <property type="match status" value="1"/>
</dbReference>
<dbReference type="Pfam" id="PF11951">
    <property type="entry name" value="Fungal_trans_2"/>
    <property type="match status" value="1"/>
</dbReference>
<accession>A0A2B7X9F8</accession>
<dbReference type="PROSITE" id="PS00463">
    <property type="entry name" value="ZN2_CY6_FUNGAL_1"/>
    <property type="match status" value="1"/>
</dbReference>
<dbReference type="GO" id="GO:0000981">
    <property type="term" value="F:DNA-binding transcription factor activity, RNA polymerase II-specific"/>
    <property type="evidence" value="ECO:0007669"/>
    <property type="project" value="InterPro"/>
</dbReference>
<dbReference type="InterPro" id="IPR021858">
    <property type="entry name" value="Fun_TF"/>
</dbReference>
<dbReference type="CDD" id="cd00067">
    <property type="entry name" value="GAL4"/>
    <property type="match status" value="1"/>
</dbReference>
<dbReference type="InterPro" id="IPR036864">
    <property type="entry name" value="Zn2-C6_fun-type_DNA-bd_sf"/>
</dbReference>
<keyword evidence="3" id="KW-0238">DNA-binding</keyword>
<evidence type="ECO:0000256" key="1">
    <source>
        <dbReference type="ARBA" id="ARBA00004123"/>
    </source>
</evidence>
<dbReference type="EMBL" id="PDNB01000124">
    <property type="protein sequence ID" value="PGH05605.1"/>
    <property type="molecule type" value="Genomic_DNA"/>
</dbReference>
<dbReference type="SUPFAM" id="SSF57701">
    <property type="entry name" value="Zn2/Cys6 DNA-binding domain"/>
    <property type="match status" value="1"/>
</dbReference>
<evidence type="ECO:0000256" key="4">
    <source>
        <dbReference type="ARBA" id="ARBA00023163"/>
    </source>
</evidence>
<dbReference type="OrthoDB" id="5229455at2759"/>
<dbReference type="GO" id="GO:0008270">
    <property type="term" value="F:zinc ion binding"/>
    <property type="evidence" value="ECO:0007669"/>
    <property type="project" value="InterPro"/>
</dbReference>
<keyword evidence="8" id="KW-1185">Reference proteome</keyword>
<sequence length="659" mass="74344">MTSAISRTRTGCWSCRERRVKCDENRPVCHRCARNGTACNYGIRLVWLEESLSKGVCHGRTGVWSKQPNRTGRDGRIWLQLGQRGQKPASRKGGVVYHDSFAGGSPARRTGRSMSAVFLNTTMDDLRLYFAYDDHDMLENNDGASRVFQQIRGHNDDGGMLAPQSALGFGPSMFGTTCYDTSLLSYYEAVICSSSTLLDDAQNNPYRYLILPMAMQSEGLYHATLAISANTLRLKDPAYNVVALEHRHKALKTLIQILTAGAASMREVDEALGLVLMLCWFEISDSCSSSWVTHLNGLWHLLSRFQRPSSSSLSQHSENLDHFFHRYFAFHLVLARTAFRVDDDIQFHNPTTTPADKSLASKPTANESPKLNFCTSTNLLLGHMSLDTLERIDPYMGFSNSLLLLINEVAELAWGNPLPATSAESTANFTYLENLQQRPPVSVEKVATDETNNSSGQHFASELIAIAETYRYAALLLLHEIYCPVSRPAGEPATFRSNNHRLPNLSPVDRERYVREILRLIVEELTAAMQSATMPLWPLFLAGCCATSDEDRILVFRIFEKAENLKRFGNVTPAREVVEMVWRQRDLAVQDDRKRRKAHYENSGIHGNDINASDAILSTVMNTLPFQKERNNMRPRRRTKRFEWERAMAMLGGWKLSLT</sequence>
<gene>
    <name evidence="7" type="ORF">AJ79_06772</name>
</gene>
<dbReference type="PANTHER" id="PTHR37534">
    <property type="entry name" value="TRANSCRIPTIONAL ACTIVATOR PROTEIN UGA3"/>
    <property type="match status" value="1"/>
</dbReference>
<dbReference type="SMART" id="SM00066">
    <property type="entry name" value="GAL4"/>
    <property type="match status" value="1"/>
</dbReference>
<comment type="caution">
    <text evidence="7">The sequence shown here is derived from an EMBL/GenBank/DDBJ whole genome shotgun (WGS) entry which is preliminary data.</text>
</comment>
<dbReference type="Proteomes" id="UP000223968">
    <property type="component" value="Unassembled WGS sequence"/>
</dbReference>